<dbReference type="AlphaFoldDB" id="A0AAV2Z2V9"/>
<dbReference type="InterPro" id="IPR001584">
    <property type="entry name" value="Integrase_cat-core"/>
</dbReference>
<feature type="domain" description="Integrase catalytic" evidence="2">
    <location>
        <begin position="415"/>
        <end position="580"/>
    </location>
</feature>
<dbReference type="Gene3D" id="3.30.420.10">
    <property type="entry name" value="Ribonuclease H-like superfamily/Ribonuclease H"/>
    <property type="match status" value="1"/>
</dbReference>
<accession>A0AAV2Z2V9</accession>
<evidence type="ECO:0000313" key="3">
    <source>
        <dbReference type="EMBL" id="DAZ99702.1"/>
    </source>
</evidence>
<dbReference type="GO" id="GO:0046872">
    <property type="term" value="F:metal ion binding"/>
    <property type="evidence" value="ECO:0007669"/>
    <property type="project" value="UniProtKB-KW"/>
</dbReference>
<dbReference type="GO" id="GO:0015074">
    <property type="term" value="P:DNA integration"/>
    <property type="evidence" value="ECO:0007669"/>
    <property type="project" value="UniProtKB-KW"/>
</dbReference>
<dbReference type="GO" id="GO:0003887">
    <property type="term" value="F:DNA-directed DNA polymerase activity"/>
    <property type="evidence" value="ECO:0007669"/>
    <property type="project" value="UniProtKB-KW"/>
</dbReference>
<keyword evidence="4" id="KW-1185">Reference proteome</keyword>
<dbReference type="EMBL" id="DAKRPA010000078">
    <property type="protein sequence ID" value="DAZ99702.1"/>
    <property type="molecule type" value="Genomic_DNA"/>
</dbReference>
<dbReference type="GO" id="GO:0006310">
    <property type="term" value="P:DNA recombination"/>
    <property type="evidence" value="ECO:0007669"/>
    <property type="project" value="UniProtKB-KW"/>
</dbReference>
<dbReference type="InterPro" id="IPR039537">
    <property type="entry name" value="Retrotran_Ty1/copia-like"/>
</dbReference>
<sequence>MMLQYDAITATSPATSAMCVRSEGNHAVKVTTTHSFVFSVSGAANGPTTWISDSGASSHMSHDRRDFEDFRIIDQGLDVVVANGERLKRLPYTAKWKDDGDHRSNVVPQLDRKLLSVPALIAKDVEVGFEKDGCVIKYDGLLVSRGTRAGKLYVLESQGTPPQGNSALFVDTTDAQTWHARPGHVSHTRVSGLQDTASDAPSNQGKASNLGYGCAFGKMHASGFKHAWGSVVKPHQVVHMDVIGPMETISKGGVNLWYLDTGANVHIVGLKEYFIKFHPFSEHPPEQRIRGVSKQFATHSAGARWNLFSPGKARDQGFTLEYDNTTGHYEIIDQDHVGITAYPENGLWPFHACPTSCTQTAMSAIMSTSLQASRRLEEWHSTFGNINTRYLSQMESEHRVRGQRCKKYRHNNYRRANKPNDLVYADLMTIKGNNTSRLKYILVIVDSYSTFVSFFFSDDKTETNARMQEYIAWAERQQDRKVKRVLTDTGGELVNLEMASWYQQHGIVHIQCGPDAPQFNPTERMNQTLGHMMRAMMAHSGFPPILWTEAALHSAYLRNRYQEKPSVRHLRPFGTLGYAFIAKQHRTKLEKSSVKCYLVGFSDSSTGYKMYFRKQNKIRFVPDVHFCSTVLYKDKVQTNDSGDSISITSDRPDSWYNHRDQSE</sequence>
<dbReference type="GO" id="GO:0016787">
    <property type="term" value="F:hydrolase activity"/>
    <property type="evidence" value="ECO:0007669"/>
    <property type="project" value="UniProtKB-KW"/>
</dbReference>
<comment type="caution">
    <text evidence="3">The sequence shown here is derived from an EMBL/GenBank/DDBJ whole genome shotgun (WGS) entry which is preliminary data.</text>
</comment>
<reference evidence="3" key="2">
    <citation type="journal article" date="2023" name="Microbiol Resour">
        <title>Decontamination and Annotation of the Draft Genome Sequence of the Oomycete Lagenidium giganteum ARSEF 373.</title>
        <authorList>
            <person name="Morgan W.R."/>
            <person name="Tartar A."/>
        </authorList>
    </citation>
    <scope>NUCLEOTIDE SEQUENCE</scope>
    <source>
        <strain evidence="3">ARSEF 373</strain>
    </source>
</reference>
<dbReference type="InterPro" id="IPR012337">
    <property type="entry name" value="RNaseH-like_sf"/>
</dbReference>
<reference evidence="3" key="1">
    <citation type="submission" date="2022-11" db="EMBL/GenBank/DDBJ databases">
        <authorList>
            <person name="Morgan W.R."/>
            <person name="Tartar A."/>
        </authorList>
    </citation>
    <scope>NUCLEOTIDE SEQUENCE</scope>
    <source>
        <strain evidence="3">ARSEF 373</strain>
    </source>
</reference>
<organism evidence="3 4">
    <name type="scientific">Lagenidium giganteum</name>
    <dbReference type="NCBI Taxonomy" id="4803"/>
    <lineage>
        <taxon>Eukaryota</taxon>
        <taxon>Sar</taxon>
        <taxon>Stramenopiles</taxon>
        <taxon>Oomycota</taxon>
        <taxon>Peronosporomycetes</taxon>
        <taxon>Pythiales</taxon>
        <taxon>Pythiaceae</taxon>
    </lineage>
</organism>
<dbReference type="Pfam" id="PF25597">
    <property type="entry name" value="SH3_retrovirus"/>
    <property type="match status" value="1"/>
</dbReference>
<gene>
    <name evidence="3" type="ORF">N0F65_000880</name>
</gene>
<dbReference type="PANTHER" id="PTHR42648:SF28">
    <property type="entry name" value="TRANSPOSON-ENCODED PROTEIN WITH RIBONUCLEASE H-LIKE AND RETROVIRUS ZINC FINGER-LIKE DOMAINS"/>
    <property type="match status" value="1"/>
</dbReference>
<proteinExistence type="predicted"/>
<evidence type="ECO:0000313" key="4">
    <source>
        <dbReference type="Proteomes" id="UP001146120"/>
    </source>
</evidence>
<dbReference type="GO" id="GO:0003676">
    <property type="term" value="F:nucleic acid binding"/>
    <property type="evidence" value="ECO:0007669"/>
    <property type="project" value="InterPro"/>
</dbReference>
<dbReference type="GO" id="GO:0003964">
    <property type="term" value="F:RNA-directed DNA polymerase activity"/>
    <property type="evidence" value="ECO:0007669"/>
    <property type="project" value="UniProtKB-KW"/>
</dbReference>
<feature type="compositionally biased region" description="Basic and acidic residues" evidence="1">
    <location>
        <begin position="650"/>
        <end position="663"/>
    </location>
</feature>
<dbReference type="SUPFAM" id="SSF53098">
    <property type="entry name" value="Ribonuclease H-like"/>
    <property type="match status" value="1"/>
</dbReference>
<name>A0AAV2Z2V9_9STRA</name>
<dbReference type="GO" id="GO:0004519">
    <property type="term" value="F:endonuclease activity"/>
    <property type="evidence" value="ECO:0007669"/>
    <property type="project" value="UniProtKB-KW"/>
</dbReference>
<protein>
    <recommendedName>
        <fullName evidence="2">Integrase catalytic domain-containing protein</fullName>
    </recommendedName>
</protein>
<evidence type="ECO:0000256" key="1">
    <source>
        <dbReference type="SAM" id="MobiDB-lite"/>
    </source>
</evidence>
<dbReference type="InterPro" id="IPR036397">
    <property type="entry name" value="RNaseH_sf"/>
</dbReference>
<dbReference type="InterPro" id="IPR057670">
    <property type="entry name" value="SH3_retrovirus"/>
</dbReference>
<dbReference type="Proteomes" id="UP001146120">
    <property type="component" value="Unassembled WGS sequence"/>
</dbReference>
<feature type="region of interest" description="Disordered" evidence="1">
    <location>
        <begin position="640"/>
        <end position="663"/>
    </location>
</feature>
<dbReference type="PANTHER" id="PTHR42648">
    <property type="entry name" value="TRANSPOSASE, PUTATIVE-RELATED"/>
    <property type="match status" value="1"/>
</dbReference>
<dbReference type="PROSITE" id="PS50994">
    <property type="entry name" value="INTEGRASE"/>
    <property type="match status" value="1"/>
</dbReference>
<feature type="compositionally biased region" description="Polar residues" evidence="1">
    <location>
        <begin position="640"/>
        <end position="649"/>
    </location>
</feature>
<dbReference type="Pfam" id="PF00665">
    <property type="entry name" value="rve"/>
    <property type="match status" value="1"/>
</dbReference>
<evidence type="ECO:0000259" key="2">
    <source>
        <dbReference type="PROSITE" id="PS50994"/>
    </source>
</evidence>